<dbReference type="PANTHER" id="PTHR34610:SF3">
    <property type="entry name" value="SSL7007 PROTEIN"/>
    <property type="match status" value="1"/>
</dbReference>
<dbReference type="PANTHER" id="PTHR34610">
    <property type="entry name" value="SSL7007 PROTEIN"/>
    <property type="match status" value="1"/>
</dbReference>
<dbReference type="InterPro" id="IPR002716">
    <property type="entry name" value="PIN_dom"/>
</dbReference>
<evidence type="ECO:0000259" key="1">
    <source>
        <dbReference type="SMART" id="SM00670"/>
    </source>
</evidence>
<dbReference type="SMART" id="SM00670">
    <property type="entry name" value="PINc"/>
    <property type="match status" value="1"/>
</dbReference>
<dbReference type="Proteomes" id="UP000182278">
    <property type="component" value="Unassembled WGS sequence"/>
</dbReference>
<dbReference type="STRING" id="1817893.AUJ66_04355"/>
<dbReference type="SUPFAM" id="SSF88723">
    <property type="entry name" value="PIN domain-like"/>
    <property type="match status" value="1"/>
</dbReference>
<accession>A0A1J4SCD1</accession>
<dbReference type="NCBIfam" id="TIGR00305">
    <property type="entry name" value="putative toxin-antitoxin system toxin component, PIN family"/>
    <property type="match status" value="1"/>
</dbReference>
<sequence length="152" mass="17686">MDRIVIDTNIYISAIFWGGKPREIIDLGRDKRIHIFTSLEIENEIAEKLRTKFRLNQEEINQILLDFSTFTVPVKVTTKIEAVPGDPEDDKFIECAVLSRANYIVSGDKHLLDLKEYYGIRILKASEYLAILEKKERRTQSTKFTQKPNKPE</sequence>
<comment type="caution">
    <text evidence="2">The sequence shown here is derived from an EMBL/GenBank/DDBJ whole genome shotgun (WGS) entry which is preliminary data.</text>
</comment>
<dbReference type="Pfam" id="PF13470">
    <property type="entry name" value="PIN_3"/>
    <property type="match status" value="1"/>
</dbReference>
<dbReference type="EMBL" id="MNUO01000064">
    <property type="protein sequence ID" value="OIN97113.1"/>
    <property type="molecule type" value="Genomic_DNA"/>
</dbReference>
<dbReference type="InterPro" id="IPR029060">
    <property type="entry name" value="PIN-like_dom_sf"/>
</dbReference>
<evidence type="ECO:0000313" key="2">
    <source>
        <dbReference type="EMBL" id="OIN97113.1"/>
    </source>
</evidence>
<organism evidence="2 3">
    <name type="scientific">Candidatus Desantisbacteria bacterium CG1_02_38_46</name>
    <dbReference type="NCBI Taxonomy" id="1817893"/>
    <lineage>
        <taxon>Bacteria</taxon>
        <taxon>Candidatus Desantisiibacteriota</taxon>
    </lineage>
</organism>
<reference evidence="2 3" key="1">
    <citation type="journal article" date="2016" name="Environ. Microbiol.">
        <title>Genomic resolution of a cold subsurface aquifer community provides metabolic insights for novel microbes adapted to high CO concentrations.</title>
        <authorList>
            <person name="Probst A.J."/>
            <person name="Castelle C.J."/>
            <person name="Singh A."/>
            <person name="Brown C.T."/>
            <person name="Anantharaman K."/>
            <person name="Sharon I."/>
            <person name="Hug L.A."/>
            <person name="Burstein D."/>
            <person name="Emerson J.B."/>
            <person name="Thomas B.C."/>
            <person name="Banfield J.F."/>
        </authorList>
    </citation>
    <scope>NUCLEOTIDE SEQUENCE [LARGE SCALE GENOMIC DNA]</scope>
    <source>
        <strain evidence="2">CG1_02_38_46</strain>
    </source>
</reference>
<dbReference type="InterPro" id="IPR002850">
    <property type="entry name" value="PIN_toxin-like"/>
</dbReference>
<protein>
    <submittedName>
        <fullName evidence="2">Putative toxin-antitoxin system toxin component, PIN family</fullName>
    </submittedName>
</protein>
<gene>
    <name evidence="2" type="ORF">AUJ66_04355</name>
</gene>
<dbReference type="AlphaFoldDB" id="A0A1J4SCD1"/>
<name>A0A1J4SCD1_9BACT</name>
<evidence type="ECO:0000313" key="3">
    <source>
        <dbReference type="Proteomes" id="UP000182278"/>
    </source>
</evidence>
<feature type="domain" description="PIN" evidence="1">
    <location>
        <begin position="2"/>
        <end position="113"/>
    </location>
</feature>
<proteinExistence type="predicted"/>